<evidence type="ECO:0000313" key="2">
    <source>
        <dbReference type="Proteomes" id="UP000748752"/>
    </source>
</evidence>
<name>A0ABS1CHQ8_9GAMM</name>
<comment type="caution">
    <text evidence="1">The sequence shown here is derived from an EMBL/GenBank/DDBJ whole genome shotgun (WGS) entry which is preliminary data.</text>
</comment>
<accession>A0ABS1CHQ8</accession>
<dbReference type="RefSeq" id="WP_200237725.1">
    <property type="nucleotide sequence ID" value="NZ_NRRV01000026.1"/>
</dbReference>
<dbReference type="Proteomes" id="UP000748752">
    <property type="component" value="Unassembled WGS sequence"/>
</dbReference>
<organism evidence="1 2">
    <name type="scientific">Thiohalocapsa halophila</name>
    <dbReference type="NCBI Taxonomy" id="69359"/>
    <lineage>
        <taxon>Bacteria</taxon>
        <taxon>Pseudomonadati</taxon>
        <taxon>Pseudomonadota</taxon>
        <taxon>Gammaproteobacteria</taxon>
        <taxon>Chromatiales</taxon>
        <taxon>Chromatiaceae</taxon>
        <taxon>Thiohalocapsa</taxon>
    </lineage>
</organism>
<proteinExistence type="predicted"/>
<keyword evidence="2" id="KW-1185">Reference proteome</keyword>
<dbReference type="EMBL" id="NRRV01000026">
    <property type="protein sequence ID" value="MBK1631461.1"/>
    <property type="molecule type" value="Genomic_DNA"/>
</dbReference>
<protein>
    <submittedName>
        <fullName evidence="1">Uncharacterized protein</fullName>
    </submittedName>
</protein>
<sequence>MSGLLLPPQAAAATVDLPQGITVWNMDPELGCDLSTGCSFSAADIGVGSHITATNPVTNIAGARTAYPLVVTLSGTLAASGGDNTGNLFSLASVGLPAGDYPDEDGGTSLVNAQAFVNGAAVTLSNSAALTQSDAPASGLTIAQQDQTAYAVSGAGALMAASIGSDGYADGNKNPDSDNFNGGDGGAIDVSVSGSGSRRALAPWAIYARSRPAASTPPTRALRAR</sequence>
<reference evidence="1 2" key="1">
    <citation type="journal article" date="2020" name="Microorganisms">
        <title>Osmotic Adaptation and Compatible Solute Biosynthesis of Phototrophic Bacteria as Revealed from Genome Analyses.</title>
        <authorList>
            <person name="Imhoff J.F."/>
            <person name="Rahn T."/>
            <person name="Kunzel S."/>
            <person name="Keller A."/>
            <person name="Neulinger S.C."/>
        </authorList>
    </citation>
    <scope>NUCLEOTIDE SEQUENCE [LARGE SCALE GENOMIC DNA]</scope>
    <source>
        <strain evidence="1 2">DSM 6210</strain>
    </source>
</reference>
<gene>
    <name evidence="1" type="ORF">CKO31_12055</name>
</gene>
<evidence type="ECO:0000313" key="1">
    <source>
        <dbReference type="EMBL" id="MBK1631461.1"/>
    </source>
</evidence>